<evidence type="ECO:0000256" key="1">
    <source>
        <dbReference type="ARBA" id="ARBA00037999"/>
    </source>
</evidence>
<sequence length="393" mass="43526">MIARGRLDIRFSKLFKAVGTVARTAAGLSKASPCFPEQSLPCLSVRTGFDLLLSALKLERGTEILVTNINIPDMFAIMAEHGLKVIPLAVDKHTLGISVDQLKDAITPKTKLLLITHLFGAVMSTEPLLQVAKANRLIVIEDCAQAYDGVYQGNLQSDVAMFSFGLIKTNTALTGALLHFNNQTLFTEVSALNRQLPVQPTKIYFKKILNATLIKSFTQRLPFQWAYTLCKYLNKDFDAWLSGFTRGFPGAALMRKIRHQPCNANLSMLHYKYSQDISSQIQQRKALAAQLLQGLNEHYLVGTANAQHTHWVLPINVSEPVSLVEKLRGAGFDATSKASSLVRFKSENPSLGIQNELALENLIYLPMDITMGKNKAKQLNQLLLAFLPNPQGF</sequence>
<dbReference type="PANTHER" id="PTHR30244">
    <property type="entry name" value="TRANSAMINASE"/>
    <property type="match status" value="1"/>
</dbReference>
<dbReference type="EMBL" id="SAYW01000001">
    <property type="protein sequence ID" value="RWU10208.1"/>
    <property type="molecule type" value="Genomic_DNA"/>
</dbReference>
<gene>
    <name evidence="3" type="ORF">DPV69_02360</name>
</gene>
<keyword evidence="2" id="KW-0663">Pyridoxal phosphate</keyword>
<dbReference type="OrthoDB" id="9804264at2"/>
<accession>A0A3S4RSU4</accession>
<evidence type="ECO:0000313" key="4">
    <source>
        <dbReference type="Proteomes" id="UP000284120"/>
    </source>
</evidence>
<proteinExistence type="inferred from homology"/>
<evidence type="ECO:0000313" key="3">
    <source>
        <dbReference type="EMBL" id="RWU10208.1"/>
    </source>
</evidence>
<dbReference type="RefSeq" id="WP_113645702.1">
    <property type="nucleotide sequence ID" value="NZ_QMHN01000001.1"/>
</dbReference>
<dbReference type="Proteomes" id="UP000284120">
    <property type="component" value="Unassembled WGS sequence"/>
</dbReference>
<dbReference type="SUPFAM" id="SSF53383">
    <property type="entry name" value="PLP-dependent transferases"/>
    <property type="match status" value="1"/>
</dbReference>
<dbReference type="Pfam" id="PF01041">
    <property type="entry name" value="DegT_DnrJ_EryC1"/>
    <property type="match status" value="1"/>
</dbReference>
<dbReference type="AlphaFoldDB" id="A0A3S4RSU4"/>
<comment type="caution">
    <text evidence="3">The sequence shown here is derived from an EMBL/GenBank/DDBJ whole genome shotgun (WGS) entry which is preliminary data.</text>
</comment>
<dbReference type="InterPro" id="IPR000653">
    <property type="entry name" value="DegT/StrS_aminotransferase"/>
</dbReference>
<dbReference type="GO" id="GO:0030170">
    <property type="term" value="F:pyridoxal phosphate binding"/>
    <property type="evidence" value="ECO:0007669"/>
    <property type="project" value="TreeGrafter"/>
</dbReference>
<protein>
    <submittedName>
        <fullName evidence="3">Aminotransferase class V-fold PLP-dependent enzyme</fullName>
    </submittedName>
</protein>
<dbReference type="GO" id="GO:0000271">
    <property type="term" value="P:polysaccharide biosynthetic process"/>
    <property type="evidence" value="ECO:0007669"/>
    <property type="project" value="TreeGrafter"/>
</dbReference>
<organism evidence="3 4">
    <name type="scientific">Pedobacter chitinilyticus</name>
    <dbReference type="NCBI Taxonomy" id="2233776"/>
    <lineage>
        <taxon>Bacteria</taxon>
        <taxon>Pseudomonadati</taxon>
        <taxon>Bacteroidota</taxon>
        <taxon>Sphingobacteriia</taxon>
        <taxon>Sphingobacteriales</taxon>
        <taxon>Sphingobacteriaceae</taxon>
        <taxon>Pedobacter</taxon>
    </lineage>
</organism>
<dbReference type="InterPro" id="IPR015421">
    <property type="entry name" value="PyrdxlP-dep_Trfase_major"/>
</dbReference>
<evidence type="ECO:0000256" key="2">
    <source>
        <dbReference type="RuleBase" id="RU004508"/>
    </source>
</evidence>
<name>A0A3S4RSU4_9SPHI</name>
<reference evidence="3 4" key="1">
    <citation type="submission" date="2018-06" db="EMBL/GenBank/DDBJ databases">
        <title>Pedobacter endophyticus sp. nov., an endophytic bacterium isolated from a leaf of Triticum aestivum.</title>
        <authorList>
            <person name="Zhang L."/>
        </authorList>
    </citation>
    <scope>NUCLEOTIDE SEQUENCE [LARGE SCALE GENOMIC DNA]</scope>
    <source>
        <strain evidence="3 4">CM134L-2</strain>
    </source>
</reference>
<keyword evidence="3" id="KW-0808">Transferase</keyword>
<dbReference type="PANTHER" id="PTHR30244:SF34">
    <property type="entry name" value="DTDP-4-AMINO-4,6-DIDEOXYGALACTOSE TRANSAMINASE"/>
    <property type="match status" value="1"/>
</dbReference>
<dbReference type="InterPro" id="IPR015424">
    <property type="entry name" value="PyrdxlP-dep_Trfase"/>
</dbReference>
<keyword evidence="4" id="KW-1185">Reference proteome</keyword>
<dbReference type="Gene3D" id="3.40.640.10">
    <property type="entry name" value="Type I PLP-dependent aspartate aminotransferase-like (Major domain)"/>
    <property type="match status" value="1"/>
</dbReference>
<keyword evidence="3" id="KW-0032">Aminotransferase</keyword>
<comment type="similarity">
    <text evidence="1 2">Belongs to the DegT/DnrJ/EryC1 family.</text>
</comment>
<dbReference type="GO" id="GO:0008483">
    <property type="term" value="F:transaminase activity"/>
    <property type="evidence" value="ECO:0007669"/>
    <property type="project" value="UniProtKB-KW"/>
</dbReference>